<dbReference type="InterPro" id="IPR007730">
    <property type="entry name" value="SPOR-like_dom"/>
</dbReference>
<accession>A0A4Q1AZI1</accession>
<keyword evidence="3" id="KW-0812">Transmembrane</keyword>
<evidence type="ECO:0000256" key="3">
    <source>
        <dbReference type="SAM" id="Phobius"/>
    </source>
</evidence>
<sequence>MEIKGEDFIKKVQLKQEENEIEQRLNEIKNAQAVYEGQEEEPIEEQPRRNVAPDLDRELQMQEEQEYSDIMLGKTPNNSSSNENNKKKYLVLGLVLVILFLLTIIIIRLLTNDSDEDESFSKTQNSENKQTILENENIEEQYQKIINEKLKNIKEENTQNTVSNENSELNLEEIEEKEKVIEKPIQNMKPDVFNVKKVAQEEPKIEKKVEPKPKPVVKKETPKPIVKKSSSNNNITKKPQGTFVQIGAFSKMPNDKYLTSITQKGFKYKIYKVSINNKMFHKVLIGPYNSRGQAKLAIDNIKKQLNISGAFILTF</sequence>
<feature type="region of interest" description="Disordered" evidence="2">
    <location>
        <begin position="204"/>
        <end position="237"/>
    </location>
</feature>
<evidence type="ECO:0000313" key="5">
    <source>
        <dbReference type="EMBL" id="RXK11585.1"/>
    </source>
</evidence>
<name>A0A4Q1AZI1_9BACT</name>
<comment type="caution">
    <text evidence="5">The sequence shown here is derived from an EMBL/GenBank/DDBJ whole genome shotgun (WGS) entry which is preliminary data.</text>
</comment>
<feature type="coiled-coil region" evidence="1">
    <location>
        <begin position="11"/>
        <end position="41"/>
    </location>
</feature>
<evidence type="ECO:0000256" key="1">
    <source>
        <dbReference type="SAM" id="Coils"/>
    </source>
</evidence>
<dbReference type="AlphaFoldDB" id="A0A4Q1AZI1"/>
<keyword evidence="3" id="KW-1133">Transmembrane helix</keyword>
<feature type="region of interest" description="Disordered" evidence="2">
    <location>
        <begin position="115"/>
        <end position="135"/>
    </location>
</feature>
<dbReference type="RefSeq" id="WP_129062453.1">
    <property type="nucleotide sequence ID" value="NZ_NXIE01000006.1"/>
</dbReference>
<dbReference type="SUPFAM" id="SSF110997">
    <property type="entry name" value="Sporulation related repeat"/>
    <property type="match status" value="1"/>
</dbReference>
<protein>
    <recommendedName>
        <fullName evidence="4">SPOR domain-containing protein</fullName>
    </recommendedName>
</protein>
<evidence type="ECO:0000259" key="4">
    <source>
        <dbReference type="PROSITE" id="PS51724"/>
    </source>
</evidence>
<dbReference type="Pfam" id="PF05036">
    <property type="entry name" value="SPOR"/>
    <property type="match status" value="1"/>
</dbReference>
<gene>
    <name evidence="5" type="ORF">CP965_12500</name>
</gene>
<feature type="domain" description="SPOR" evidence="4">
    <location>
        <begin position="236"/>
        <end position="314"/>
    </location>
</feature>
<feature type="compositionally biased region" description="Polar residues" evidence="2">
    <location>
        <begin position="121"/>
        <end position="134"/>
    </location>
</feature>
<evidence type="ECO:0000256" key="2">
    <source>
        <dbReference type="SAM" id="MobiDB-lite"/>
    </source>
</evidence>
<keyword evidence="6" id="KW-1185">Reference proteome</keyword>
<organism evidence="5 6">
    <name type="scientific">Halarcobacter mediterraneus</name>
    <dbReference type="NCBI Taxonomy" id="2023153"/>
    <lineage>
        <taxon>Bacteria</taxon>
        <taxon>Pseudomonadati</taxon>
        <taxon>Campylobacterota</taxon>
        <taxon>Epsilonproteobacteria</taxon>
        <taxon>Campylobacterales</taxon>
        <taxon>Arcobacteraceae</taxon>
        <taxon>Halarcobacter</taxon>
    </lineage>
</organism>
<proteinExistence type="predicted"/>
<dbReference type="OrthoDB" id="5348858at2"/>
<keyword evidence="1" id="KW-0175">Coiled coil</keyword>
<reference evidence="5 6" key="1">
    <citation type="submission" date="2017-09" db="EMBL/GenBank/DDBJ databases">
        <title>Genomics of the genus Arcobacter.</title>
        <authorList>
            <person name="Perez-Cataluna A."/>
            <person name="Figueras M.J."/>
            <person name="Salas-Masso N."/>
        </authorList>
    </citation>
    <scope>NUCLEOTIDE SEQUENCE [LARGE SCALE GENOMIC DNA]</scope>
    <source>
        <strain evidence="5 6">F156-34</strain>
    </source>
</reference>
<feature type="transmembrane region" description="Helical" evidence="3">
    <location>
        <begin position="89"/>
        <end position="110"/>
    </location>
</feature>
<dbReference type="Proteomes" id="UP000289718">
    <property type="component" value="Unassembled WGS sequence"/>
</dbReference>
<dbReference type="InterPro" id="IPR036680">
    <property type="entry name" value="SPOR-like_sf"/>
</dbReference>
<dbReference type="PROSITE" id="PS51724">
    <property type="entry name" value="SPOR"/>
    <property type="match status" value="1"/>
</dbReference>
<feature type="compositionally biased region" description="Basic and acidic residues" evidence="2">
    <location>
        <begin position="204"/>
        <end position="222"/>
    </location>
</feature>
<keyword evidence="3" id="KW-0472">Membrane</keyword>
<evidence type="ECO:0000313" key="6">
    <source>
        <dbReference type="Proteomes" id="UP000289718"/>
    </source>
</evidence>
<dbReference type="Gene3D" id="3.30.70.1070">
    <property type="entry name" value="Sporulation related repeat"/>
    <property type="match status" value="1"/>
</dbReference>
<dbReference type="EMBL" id="NXIE01000006">
    <property type="protein sequence ID" value="RXK11585.1"/>
    <property type="molecule type" value="Genomic_DNA"/>
</dbReference>
<dbReference type="GO" id="GO:0042834">
    <property type="term" value="F:peptidoglycan binding"/>
    <property type="evidence" value="ECO:0007669"/>
    <property type="project" value="InterPro"/>
</dbReference>
<feature type="compositionally biased region" description="Low complexity" evidence="2">
    <location>
        <begin position="223"/>
        <end position="237"/>
    </location>
</feature>